<evidence type="ECO:0000313" key="8">
    <source>
        <dbReference type="EMBL" id="CDN88402.1"/>
    </source>
</evidence>
<evidence type="ECO:0000259" key="7">
    <source>
        <dbReference type="PROSITE" id="PS50885"/>
    </source>
</evidence>
<dbReference type="GO" id="GO:0005886">
    <property type="term" value="C:plasma membrane"/>
    <property type="evidence" value="ECO:0007669"/>
    <property type="project" value="TreeGrafter"/>
</dbReference>
<evidence type="ECO:0000256" key="5">
    <source>
        <dbReference type="SAM" id="Phobius"/>
    </source>
</evidence>
<keyword evidence="5" id="KW-0812">Transmembrane</keyword>
<keyword evidence="9" id="KW-1185">Reference proteome</keyword>
<dbReference type="FunFam" id="1.10.287.950:FF:000001">
    <property type="entry name" value="Methyl-accepting chemotaxis sensory transducer"/>
    <property type="match status" value="1"/>
</dbReference>
<dbReference type="GO" id="GO:0006935">
    <property type="term" value="P:chemotaxis"/>
    <property type="evidence" value="ECO:0007669"/>
    <property type="project" value="InterPro"/>
</dbReference>
<dbReference type="InterPro" id="IPR004090">
    <property type="entry name" value="Chemotax_Me-accpt_rcpt"/>
</dbReference>
<dbReference type="Gene3D" id="1.10.287.950">
    <property type="entry name" value="Methyl-accepting chemotaxis protein"/>
    <property type="match status" value="1"/>
</dbReference>
<dbReference type="SUPFAM" id="SSF58104">
    <property type="entry name" value="Methyl-accepting chemotaxis protein (MCP) signaling domain"/>
    <property type="match status" value="1"/>
</dbReference>
<keyword evidence="2" id="KW-0488">Methylation</keyword>
<accession>A0A1L1PEA8</accession>
<dbReference type="InterPro" id="IPR013587">
    <property type="entry name" value="Nitrate/nitrite_sensing"/>
</dbReference>
<keyword evidence="5" id="KW-0472">Membrane</keyword>
<dbReference type="InterPro" id="IPR003660">
    <property type="entry name" value="HAMP_dom"/>
</dbReference>
<dbReference type="CDD" id="cd11386">
    <property type="entry name" value="MCP_signal"/>
    <property type="match status" value="1"/>
</dbReference>
<keyword evidence="4" id="KW-0807">Transducer</keyword>
<keyword evidence="5" id="KW-1133">Transmembrane helix</keyword>
<dbReference type="RefSeq" id="WP_009516811.1">
    <property type="nucleotide sequence ID" value="NZ_CCAE010000023.1"/>
</dbReference>
<dbReference type="Pfam" id="PF00672">
    <property type="entry name" value="HAMP"/>
    <property type="match status" value="1"/>
</dbReference>
<dbReference type="SMART" id="SM00304">
    <property type="entry name" value="HAMP"/>
    <property type="match status" value="1"/>
</dbReference>
<proteinExistence type="inferred from homology"/>
<reference evidence="9" key="2">
    <citation type="submission" date="2014-11" db="EMBL/GenBank/DDBJ databases">
        <title>Draft genome sequence of Hydrogenophaga intermedia S1.</title>
        <authorList>
            <person name="Gan H.M."/>
            <person name="Chew T.H."/>
            <person name="Stolz A."/>
        </authorList>
    </citation>
    <scope>NUCLEOTIDE SEQUENCE [LARGE SCALE GENOMIC DNA]</scope>
    <source>
        <strain evidence="9">S1</strain>
    </source>
</reference>
<dbReference type="EMBL" id="CCAE010000023">
    <property type="protein sequence ID" value="CDN88402.1"/>
    <property type="molecule type" value="Genomic_DNA"/>
</dbReference>
<name>A0A1L1PEA8_HYDIT</name>
<gene>
    <name evidence="8" type="ORF">BN948_02836</name>
</gene>
<evidence type="ECO:0000256" key="1">
    <source>
        <dbReference type="ARBA" id="ARBA00004370"/>
    </source>
</evidence>
<feature type="domain" description="Methyl-accepting transducer" evidence="6">
    <location>
        <begin position="397"/>
        <end position="626"/>
    </location>
</feature>
<dbReference type="PANTHER" id="PTHR43531">
    <property type="entry name" value="PROTEIN ICFG"/>
    <property type="match status" value="1"/>
</dbReference>
<dbReference type="Proteomes" id="UP000028878">
    <property type="component" value="Unassembled WGS sequence"/>
</dbReference>
<dbReference type="GO" id="GO:0007165">
    <property type="term" value="P:signal transduction"/>
    <property type="evidence" value="ECO:0007669"/>
    <property type="project" value="UniProtKB-KW"/>
</dbReference>
<evidence type="ECO:0000256" key="2">
    <source>
        <dbReference type="ARBA" id="ARBA00022481"/>
    </source>
</evidence>
<dbReference type="PROSITE" id="PS50111">
    <property type="entry name" value="CHEMOTAXIS_TRANSDUC_2"/>
    <property type="match status" value="1"/>
</dbReference>
<dbReference type="SMART" id="SM00283">
    <property type="entry name" value="MA"/>
    <property type="match status" value="1"/>
</dbReference>
<dbReference type="InterPro" id="IPR004089">
    <property type="entry name" value="MCPsignal_dom"/>
</dbReference>
<dbReference type="PROSITE" id="PS50885">
    <property type="entry name" value="HAMP"/>
    <property type="match status" value="1"/>
</dbReference>
<dbReference type="Pfam" id="PF00015">
    <property type="entry name" value="MCPsignal"/>
    <property type="match status" value="1"/>
</dbReference>
<dbReference type="Pfam" id="PF08376">
    <property type="entry name" value="NIT"/>
    <property type="match status" value="1"/>
</dbReference>
<dbReference type="InterPro" id="IPR051310">
    <property type="entry name" value="MCP_chemotaxis"/>
</dbReference>
<dbReference type="AlphaFoldDB" id="A0A1L1PEA8"/>
<evidence type="ECO:0000313" key="9">
    <source>
        <dbReference type="Proteomes" id="UP000028878"/>
    </source>
</evidence>
<feature type="transmembrane region" description="Helical" evidence="5">
    <location>
        <begin position="317"/>
        <end position="338"/>
    </location>
</feature>
<dbReference type="CDD" id="cd06225">
    <property type="entry name" value="HAMP"/>
    <property type="match status" value="1"/>
</dbReference>
<reference evidence="9" key="1">
    <citation type="submission" date="2014-02" db="EMBL/GenBank/DDBJ databases">
        <authorList>
            <person name="Gan H."/>
        </authorList>
    </citation>
    <scope>NUCLEOTIDE SEQUENCE [LARGE SCALE GENOMIC DNA]</scope>
    <source>
        <strain evidence="9">S1</strain>
    </source>
</reference>
<dbReference type="GO" id="GO:0004888">
    <property type="term" value="F:transmembrane signaling receptor activity"/>
    <property type="evidence" value="ECO:0007669"/>
    <property type="project" value="InterPro"/>
</dbReference>
<evidence type="ECO:0000256" key="3">
    <source>
        <dbReference type="ARBA" id="ARBA00029447"/>
    </source>
</evidence>
<dbReference type="PRINTS" id="PR00260">
    <property type="entry name" value="CHEMTRNSDUCR"/>
</dbReference>
<evidence type="ECO:0000259" key="6">
    <source>
        <dbReference type="PROSITE" id="PS50111"/>
    </source>
</evidence>
<comment type="similarity">
    <text evidence="3">Belongs to the methyl-accepting chemotaxis (MCP) protein family.</text>
</comment>
<sequence length="642" mass="67728">MTSFIQNLRLARKLMLLGAVAALLVAVPLTAYVRNALADLNTIATERAGLAPSRALLEVVRLAQIHRGMTATVLGGKADAEPQRQARAAELQKAMQAFDALVVNHVGDARIRTDWQRGSQQWQALSQAIGARGVTAAESFARHTEMIAGFIELNDRVADHFGLTADPEKATYFLIIGTLQQMPRLTEMLGQARARGSALLVRMTASPEERAEVASLVDRARVGVRELGISMEKSFEQDAAIKARLETPLTQSRATFEGAIQLAREQIVQAQALQYAPADYFKATTQAIDGMYALSDMAARELDTALGQRYAARRTEIAVVLGAIGALLAAGLGFALLVGRSIIRPAELAREVAARVASGDLSQAVPEGGRDEMGQLLTAMARMQAALTQVVGSVRGNAEGVAAASSQIAQGNNDLSARTEQQASALEETAASMEELSSTVKLNADNAQQANQLAISASSVATQGGDAVARVVDTMKGINDSSRRIADIISVIDGIAFQTNILALNAAVEAARAGEQGRGFAVVAGEVRNLAQRSAGAAREIKELIQQSVERVEQGSALVDQAGSTMGEVVASIRRVTDIVGEISAASREQSSGVSQVGEAVTQMDQATQQNAALVEESAAASQSLKQQAAQLVDAVAAFRLR</sequence>
<comment type="subcellular location">
    <subcellularLocation>
        <location evidence="1">Membrane</location>
    </subcellularLocation>
</comment>
<organism evidence="8 9">
    <name type="scientific">Hydrogenophaga intermedia</name>
    <dbReference type="NCBI Taxonomy" id="65786"/>
    <lineage>
        <taxon>Bacteria</taxon>
        <taxon>Pseudomonadati</taxon>
        <taxon>Pseudomonadota</taxon>
        <taxon>Betaproteobacteria</taxon>
        <taxon>Burkholderiales</taxon>
        <taxon>Comamonadaceae</taxon>
        <taxon>Hydrogenophaga</taxon>
    </lineage>
</organism>
<feature type="domain" description="HAMP" evidence="7">
    <location>
        <begin position="340"/>
        <end position="392"/>
    </location>
</feature>
<evidence type="ECO:0000256" key="4">
    <source>
        <dbReference type="PROSITE-ProRule" id="PRU00284"/>
    </source>
</evidence>
<dbReference type="PANTHER" id="PTHR43531:SF14">
    <property type="entry name" value="METHYL-ACCEPTING CHEMOTAXIS PROTEIN I-RELATED"/>
    <property type="match status" value="1"/>
</dbReference>
<protein>
    <submittedName>
        <fullName evidence="8">Methyl-accepting chemotaxis sensory transducer</fullName>
    </submittedName>
</protein>